<dbReference type="EMBL" id="JAUSVL010000001">
    <property type="protein sequence ID" value="MDQ0290423.1"/>
    <property type="molecule type" value="Genomic_DNA"/>
</dbReference>
<sequence length="1080" mass="121545">MPSDELQKHIAAQTTPAIWESGRALFLQGGILDAHFAPRNIDVRLANDRGTFERVSLALRNRQLSCRCTCSAQRHYCPHIIAALLHVAQENPEMLAALPTPGSAGTAGTTQGGAPAPGPTPPQYGDVAALRGGFNSLTMDALRGYLRSTTPAARLVLSCPDELPNLEIPSQRVVIRGEIQYNGKTYAQGNIKRLIENGQASAGMTLADFDPQMQHVMQFLLQYAEFSLRDLSLDCYALADLFHCLRGSNILSTPAGIVQVHLAPLQIHFNVTPEGDNATVVPRIIVPERGAVPPDRLSFITGRAGFWVGRDSEYWWFPGILPYNWLRLFLEGQPLQLSATELSCLTLLCEQRQFPGKITLSRISTQLGVDIGRVRPVLTLDWESDGLVGDLQFDYGGKRVEVGGEPVISVGGNRFVRRDSEREDEAQAFILAAGFVHSDSSWHRLRLMDSHAIWTFMQETTKKLPSHWLIFWTPQVRTNLAACSEARMDIQAVDEGDSWFSTTCNLKAADGTPIPFQLALEAIHRDEDFIRLPNGAIVKLSLELFQVLRAMSKRASSRDDNAFHFARCHALALADEVAPFWAGPRPNWHSLRDKLQHPETEPERPLPAALRVRLRDYQREGIRWLSVLESCGFHGILADEMGLGKTIQALAAIMSRKVMELSNKPSLVVCPTSLLDNWLAEAQRFTPELRSVIIRGTERAKVFLDLDQYDLIITSYALLRRDSFEYESMEFDYVVLDEAQHIKNPRTANAHACKELKADHRLVLTGTPVENSPSDLWSLFDFLLPGYLGTHRDFRQLYEKKQGGDQRGELADQLASQIRPFILRRTKHEVCAELPAKLEQILYCELGNDQRQLYDNLLLAGRKLLELAKREGWQEHRFDVLATLLRLRQACCHPALLPQEYLSGSPDDMPSVKFELAKEVILEAIDSGHRILLFSQFTSVLGLFPDWLKKARIPYEYMDGNTKDRQQRVDHFNQNSDIPVFLLSLKAGGVGLNLTGADTVIHYDLWWNPMVEDQATDRTHRIGQNRTVTAIKLVTRHTIEEKILSLQDSKRETFHRLLGGAPTAIHDLSPEDVEFLLEQF</sequence>
<dbReference type="SMART" id="SM00487">
    <property type="entry name" value="DEXDc"/>
    <property type="match status" value="1"/>
</dbReference>
<dbReference type="RefSeq" id="WP_307261941.1">
    <property type="nucleotide sequence ID" value="NZ_JAUSVL010000001.1"/>
</dbReference>
<dbReference type="PANTHER" id="PTHR10799">
    <property type="entry name" value="SNF2/RAD54 HELICASE FAMILY"/>
    <property type="match status" value="1"/>
</dbReference>
<name>A0AAE3VHJ0_9BACT</name>
<dbReference type="Pfam" id="PF04434">
    <property type="entry name" value="SWIM"/>
    <property type="match status" value="1"/>
</dbReference>
<dbReference type="InterPro" id="IPR014001">
    <property type="entry name" value="Helicase_ATP-bd"/>
</dbReference>
<feature type="domain" description="Helicase ATP-binding" evidence="5">
    <location>
        <begin position="626"/>
        <end position="786"/>
    </location>
</feature>
<dbReference type="Pfam" id="PF00271">
    <property type="entry name" value="Helicase_C"/>
    <property type="match status" value="1"/>
</dbReference>
<dbReference type="Pfam" id="PF00176">
    <property type="entry name" value="SNF2-rel_dom"/>
    <property type="match status" value="1"/>
</dbReference>
<dbReference type="Pfam" id="PF08455">
    <property type="entry name" value="SNF2_assoc"/>
    <property type="match status" value="1"/>
</dbReference>
<dbReference type="InterPro" id="IPR001650">
    <property type="entry name" value="Helicase_C-like"/>
</dbReference>
<dbReference type="AlphaFoldDB" id="A0AAE3VHJ0"/>
<dbReference type="CDD" id="cd18793">
    <property type="entry name" value="SF2_C_SNF"/>
    <property type="match status" value="1"/>
</dbReference>
<proteinExistence type="predicted"/>
<feature type="domain" description="SWIM-type" evidence="4">
    <location>
        <begin position="53"/>
        <end position="88"/>
    </location>
</feature>
<dbReference type="GO" id="GO:0016787">
    <property type="term" value="F:hydrolase activity"/>
    <property type="evidence" value="ECO:0007669"/>
    <property type="project" value="UniProtKB-KW"/>
</dbReference>
<dbReference type="Proteomes" id="UP001238163">
    <property type="component" value="Unassembled WGS sequence"/>
</dbReference>
<comment type="caution">
    <text evidence="7">The sequence shown here is derived from an EMBL/GenBank/DDBJ whole genome shotgun (WGS) entry which is preliminary data.</text>
</comment>
<evidence type="ECO:0000259" key="5">
    <source>
        <dbReference type="PROSITE" id="PS51192"/>
    </source>
</evidence>
<dbReference type="Gene3D" id="3.40.50.300">
    <property type="entry name" value="P-loop containing nucleotide triphosphate hydrolases"/>
    <property type="match status" value="1"/>
</dbReference>
<evidence type="ECO:0000313" key="7">
    <source>
        <dbReference type="EMBL" id="MDQ0290423.1"/>
    </source>
</evidence>
<dbReference type="PROSITE" id="PS51194">
    <property type="entry name" value="HELICASE_CTER"/>
    <property type="match status" value="1"/>
</dbReference>
<dbReference type="Gene3D" id="3.40.50.10810">
    <property type="entry name" value="Tandem AAA-ATPase domain"/>
    <property type="match status" value="1"/>
</dbReference>
<dbReference type="GO" id="GO:0008270">
    <property type="term" value="F:zinc ion binding"/>
    <property type="evidence" value="ECO:0007669"/>
    <property type="project" value="UniProtKB-KW"/>
</dbReference>
<organism evidence="7 8">
    <name type="scientific">Oligosphaera ethanolica</name>
    <dbReference type="NCBI Taxonomy" id="760260"/>
    <lineage>
        <taxon>Bacteria</taxon>
        <taxon>Pseudomonadati</taxon>
        <taxon>Lentisphaerota</taxon>
        <taxon>Oligosphaeria</taxon>
        <taxon>Oligosphaerales</taxon>
        <taxon>Oligosphaeraceae</taxon>
        <taxon>Oligosphaera</taxon>
    </lineage>
</organism>
<keyword evidence="2" id="KW-0479">Metal-binding</keyword>
<evidence type="ECO:0000259" key="6">
    <source>
        <dbReference type="PROSITE" id="PS51194"/>
    </source>
</evidence>
<evidence type="ECO:0000259" key="4">
    <source>
        <dbReference type="PROSITE" id="PS50966"/>
    </source>
</evidence>
<dbReference type="InterPro" id="IPR049730">
    <property type="entry name" value="SNF2/RAD54-like_C"/>
</dbReference>
<evidence type="ECO:0000256" key="2">
    <source>
        <dbReference type="PROSITE-ProRule" id="PRU00325"/>
    </source>
</evidence>
<feature type="region of interest" description="Disordered" evidence="3">
    <location>
        <begin position="96"/>
        <end position="124"/>
    </location>
</feature>
<dbReference type="PROSITE" id="PS50966">
    <property type="entry name" value="ZF_SWIM"/>
    <property type="match status" value="1"/>
</dbReference>
<protein>
    <submittedName>
        <fullName evidence="7">Uncharacterized protein</fullName>
    </submittedName>
</protein>
<dbReference type="GO" id="GO:0005524">
    <property type="term" value="F:ATP binding"/>
    <property type="evidence" value="ECO:0007669"/>
    <property type="project" value="InterPro"/>
</dbReference>
<reference evidence="7" key="1">
    <citation type="submission" date="2023-07" db="EMBL/GenBank/DDBJ databases">
        <title>Genomic Encyclopedia of Type Strains, Phase IV (KMG-IV): sequencing the most valuable type-strain genomes for metagenomic binning, comparative biology and taxonomic classification.</title>
        <authorList>
            <person name="Goeker M."/>
        </authorList>
    </citation>
    <scope>NUCLEOTIDE SEQUENCE</scope>
    <source>
        <strain evidence="7">DSM 24202</strain>
    </source>
</reference>
<dbReference type="PROSITE" id="PS51192">
    <property type="entry name" value="HELICASE_ATP_BIND_1"/>
    <property type="match status" value="1"/>
</dbReference>
<feature type="domain" description="Helicase C-terminal" evidence="6">
    <location>
        <begin position="917"/>
        <end position="1069"/>
    </location>
</feature>
<dbReference type="InterPro" id="IPR000330">
    <property type="entry name" value="SNF2_N"/>
</dbReference>
<evidence type="ECO:0000256" key="1">
    <source>
        <dbReference type="ARBA" id="ARBA00022801"/>
    </source>
</evidence>
<dbReference type="InterPro" id="IPR007527">
    <property type="entry name" value="Znf_SWIM"/>
</dbReference>
<dbReference type="SUPFAM" id="SSF52540">
    <property type="entry name" value="P-loop containing nucleoside triphosphate hydrolases"/>
    <property type="match status" value="2"/>
</dbReference>
<dbReference type="InterPro" id="IPR038718">
    <property type="entry name" value="SNF2-like_sf"/>
</dbReference>
<gene>
    <name evidence="7" type="ORF">J3R75_002530</name>
</gene>
<evidence type="ECO:0000313" key="8">
    <source>
        <dbReference type="Proteomes" id="UP001238163"/>
    </source>
</evidence>
<keyword evidence="8" id="KW-1185">Reference proteome</keyword>
<dbReference type="InterPro" id="IPR027417">
    <property type="entry name" value="P-loop_NTPase"/>
</dbReference>
<accession>A0AAE3VHJ0</accession>
<evidence type="ECO:0000256" key="3">
    <source>
        <dbReference type="SAM" id="MobiDB-lite"/>
    </source>
</evidence>
<keyword evidence="1" id="KW-0378">Hydrolase</keyword>
<feature type="compositionally biased region" description="Low complexity" evidence="3">
    <location>
        <begin position="96"/>
        <end position="114"/>
    </location>
</feature>
<dbReference type="CDD" id="cd18012">
    <property type="entry name" value="DEXQc_arch_SWI2_SNF2"/>
    <property type="match status" value="1"/>
</dbReference>
<keyword evidence="2" id="KW-0863">Zinc-finger</keyword>
<keyword evidence="2" id="KW-0862">Zinc</keyword>
<dbReference type="SMART" id="SM00490">
    <property type="entry name" value="HELICc"/>
    <property type="match status" value="1"/>
</dbReference>
<dbReference type="InterPro" id="IPR013663">
    <property type="entry name" value="Helicase_SWF/SNF/SWI_bac"/>
</dbReference>